<evidence type="ECO:0000313" key="2">
    <source>
        <dbReference type="EMBL" id="CAK9254936.1"/>
    </source>
</evidence>
<feature type="region of interest" description="Disordered" evidence="1">
    <location>
        <begin position="1"/>
        <end position="55"/>
    </location>
</feature>
<feature type="compositionally biased region" description="Basic and acidic residues" evidence="1">
    <location>
        <begin position="42"/>
        <end position="55"/>
    </location>
</feature>
<protein>
    <submittedName>
        <fullName evidence="2">Uncharacterized protein</fullName>
    </submittedName>
</protein>
<reference evidence="2 3" key="1">
    <citation type="submission" date="2024-02" db="EMBL/GenBank/DDBJ databases">
        <authorList>
            <consortium name="ELIXIR-Norway"/>
            <consortium name="Elixir Norway"/>
        </authorList>
    </citation>
    <scope>NUCLEOTIDE SEQUENCE [LARGE SCALE GENOMIC DNA]</scope>
</reference>
<dbReference type="Proteomes" id="UP001497444">
    <property type="component" value="Chromosome 1"/>
</dbReference>
<gene>
    <name evidence="2" type="ORF">CSSPJE1EN1_LOCUS414</name>
</gene>
<evidence type="ECO:0000256" key="1">
    <source>
        <dbReference type="SAM" id="MobiDB-lite"/>
    </source>
</evidence>
<accession>A0ABP0VM16</accession>
<organism evidence="2 3">
    <name type="scientific">Sphagnum jensenii</name>
    <dbReference type="NCBI Taxonomy" id="128206"/>
    <lineage>
        <taxon>Eukaryota</taxon>
        <taxon>Viridiplantae</taxon>
        <taxon>Streptophyta</taxon>
        <taxon>Embryophyta</taxon>
        <taxon>Bryophyta</taxon>
        <taxon>Sphagnophytina</taxon>
        <taxon>Sphagnopsida</taxon>
        <taxon>Sphagnales</taxon>
        <taxon>Sphagnaceae</taxon>
        <taxon>Sphagnum</taxon>
    </lineage>
</organism>
<feature type="compositionally biased region" description="Basic and acidic residues" evidence="1">
    <location>
        <begin position="8"/>
        <end position="21"/>
    </location>
</feature>
<sequence length="145" mass="16072">MAMAVARFAKENEEKSSDQSHESQYTEIVIQSGRACTKKRQKTEGESENEARSLEEGKRVRGILVVWPNFVLPGDTKCSSLREEKTEWEYSRFFGGRKAGAWNTSLSVCLSPIAEEVEADCGVEVDCQSVEIDNADGVCKGTVTQ</sequence>
<proteinExistence type="predicted"/>
<dbReference type="EMBL" id="OZ020096">
    <property type="protein sequence ID" value="CAK9254936.1"/>
    <property type="molecule type" value="Genomic_DNA"/>
</dbReference>
<name>A0ABP0VM16_9BRYO</name>
<keyword evidence="3" id="KW-1185">Reference proteome</keyword>
<evidence type="ECO:0000313" key="3">
    <source>
        <dbReference type="Proteomes" id="UP001497444"/>
    </source>
</evidence>